<keyword evidence="4" id="KW-1003">Cell membrane</keyword>
<dbReference type="InterPro" id="IPR000060">
    <property type="entry name" value="BCCT_transptr"/>
</dbReference>
<name>A0A9D1KM94_9ACTN</name>
<feature type="non-terminal residue" evidence="10">
    <location>
        <position position="1"/>
    </location>
</feature>
<dbReference type="EMBL" id="DVLP01000321">
    <property type="protein sequence ID" value="HIT76084.1"/>
    <property type="molecule type" value="Genomic_DNA"/>
</dbReference>
<keyword evidence="3" id="KW-0813">Transport</keyword>
<evidence type="ECO:0000256" key="1">
    <source>
        <dbReference type="ARBA" id="ARBA00004651"/>
    </source>
</evidence>
<comment type="subcellular location">
    <subcellularLocation>
        <location evidence="1">Cell membrane</location>
        <topology evidence="1">Multi-pass membrane protein</topology>
    </subcellularLocation>
</comment>
<dbReference type="PANTHER" id="PTHR30047">
    <property type="entry name" value="HIGH-AFFINITY CHOLINE TRANSPORT PROTEIN-RELATED"/>
    <property type="match status" value="1"/>
</dbReference>
<dbReference type="GO" id="GO:0005886">
    <property type="term" value="C:plasma membrane"/>
    <property type="evidence" value="ECO:0007669"/>
    <property type="project" value="UniProtKB-SubCell"/>
</dbReference>
<keyword evidence="7 9" id="KW-0472">Membrane</keyword>
<gene>
    <name evidence="10" type="ORF">IAA98_10895</name>
</gene>
<proteinExistence type="inferred from homology"/>
<dbReference type="GO" id="GO:0022857">
    <property type="term" value="F:transmembrane transporter activity"/>
    <property type="evidence" value="ECO:0007669"/>
    <property type="project" value="InterPro"/>
</dbReference>
<evidence type="ECO:0000256" key="3">
    <source>
        <dbReference type="ARBA" id="ARBA00022448"/>
    </source>
</evidence>
<reference evidence="10" key="2">
    <citation type="journal article" date="2021" name="PeerJ">
        <title>Extensive microbial diversity within the chicken gut microbiome revealed by metagenomics and culture.</title>
        <authorList>
            <person name="Gilroy R."/>
            <person name="Ravi A."/>
            <person name="Getino M."/>
            <person name="Pursley I."/>
            <person name="Horton D.L."/>
            <person name="Alikhan N.F."/>
            <person name="Baker D."/>
            <person name="Gharbi K."/>
            <person name="Hall N."/>
            <person name="Watson M."/>
            <person name="Adriaenssens E.M."/>
            <person name="Foster-Nyarko E."/>
            <person name="Jarju S."/>
            <person name="Secka A."/>
            <person name="Antonio M."/>
            <person name="Oren A."/>
            <person name="Chaudhuri R.R."/>
            <person name="La Ragione R."/>
            <person name="Hildebrand F."/>
            <person name="Pallen M.J."/>
        </authorList>
    </citation>
    <scope>NUCLEOTIDE SEQUENCE</scope>
    <source>
        <strain evidence="10">ChiGjej1B1-24693</strain>
    </source>
</reference>
<reference evidence="10" key="1">
    <citation type="submission" date="2020-10" db="EMBL/GenBank/DDBJ databases">
        <authorList>
            <person name="Gilroy R."/>
        </authorList>
    </citation>
    <scope>NUCLEOTIDE SEQUENCE</scope>
    <source>
        <strain evidence="10">ChiGjej1B1-24693</strain>
    </source>
</reference>
<organism evidence="10 11">
    <name type="scientific">Candidatus Avipropionibacterium avicola</name>
    <dbReference type="NCBI Taxonomy" id="2840701"/>
    <lineage>
        <taxon>Bacteria</taxon>
        <taxon>Bacillati</taxon>
        <taxon>Actinomycetota</taxon>
        <taxon>Actinomycetes</taxon>
        <taxon>Propionibacteriales</taxon>
        <taxon>Propionibacteriaceae</taxon>
        <taxon>Propionibacteriaceae incertae sedis</taxon>
        <taxon>Candidatus Avipropionibacterium</taxon>
    </lineage>
</organism>
<evidence type="ECO:0000256" key="4">
    <source>
        <dbReference type="ARBA" id="ARBA00022475"/>
    </source>
</evidence>
<dbReference type="Proteomes" id="UP000886842">
    <property type="component" value="Unassembled WGS sequence"/>
</dbReference>
<dbReference type="PANTHER" id="PTHR30047:SF7">
    <property type="entry name" value="HIGH-AFFINITY CHOLINE TRANSPORT PROTEIN"/>
    <property type="match status" value="1"/>
</dbReference>
<dbReference type="Pfam" id="PF02028">
    <property type="entry name" value="BCCT"/>
    <property type="match status" value="1"/>
</dbReference>
<evidence type="ECO:0000256" key="2">
    <source>
        <dbReference type="ARBA" id="ARBA00005658"/>
    </source>
</evidence>
<evidence type="ECO:0000256" key="5">
    <source>
        <dbReference type="ARBA" id="ARBA00022692"/>
    </source>
</evidence>
<evidence type="ECO:0000256" key="9">
    <source>
        <dbReference type="SAM" id="Phobius"/>
    </source>
</evidence>
<comment type="caution">
    <text evidence="10">The sequence shown here is derived from an EMBL/GenBank/DDBJ whole genome shotgun (WGS) entry which is preliminary data.</text>
</comment>
<feature type="transmembrane region" description="Helical" evidence="9">
    <location>
        <begin position="67"/>
        <end position="86"/>
    </location>
</feature>
<protein>
    <submittedName>
        <fullName evidence="10">BCCT family transporter</fullName>
    </submittedName>
</protein>
<comment type="similarity">
    <text evidence="2">Belongs to the BCCT transporter (TC 2.A.15) family.</text>
</comment>
<keyword evidence="6 9" id="KW-1133">Transmembrane helix</keyword>
<evidence type="ECO:0000313" key="10">
    <source>
        <dbReference type="EMBL" id="HIT76084.1"/>
    </source>
</evidence>
<dbReference type="AlphaFoldDB" id="A0A9D1KM94"/>
<evidence type="ECO:0000256" key="8">
    <source>
        <dbReference type="SAM" id="MobiDB-lite"/>
    </source>
</evidence>
<feature type="transmembrane region" description="Helical" evidence="9">
    <location>
        <begin position="24"/>
        <end position="46"/>
    </location>
</feature>
<feature type="region of interest" description="Disordered" evidence="8">
    <location>
        <begin position="156"/>
        <end position="202"/>
    </location>
</feature>
<keyword evidence="5 9" id="KW-0812">Transmembrane</keyword>
<sequence>QQLNGAEHPIRPAEDVLFGVLDHLPLTGITSIMLMVLIAIFFITGADSASLVMGTMSQQGRTEPARWVTVTWGTLVGAIAAVLLVSDEAGRGLSSLQNATIVAALPFAVIMLFMMIAFLKDLRRDPLILRDHYVRTAVRHGVRAGLEQHGDDFALVPTQYDHSTDPHPWVEPPVDDELAETYKSATSDPPPDEDGPSTGSGA</sequence>
<accession>A0A9D1KM94</accession>
<evidence type="ECO:0000256" key="7">
    <source>
        <dbReference type="ARBA" id="ARBA00023136"/>
    </source>
</evidence>
<feature type="transmembrane region" description="Helical" evidence="9">
    <location>
        <begin position="98"/>
        <end position="119"/>
    </location>
</feature>
<evidence type="ECO:0000256" key="6">
    <source>
        <dbReference type="ARBA" id="ARBA00022989"/>
    </source>
</evidence>
<evidence type="ECO:0000313" key="11">
    <source>
        <dbReference type="Proteomes" id="UP000886842"/>
    </source>
</evidence>